<keyword evidence="8" id="KW-1185">Reference proteome</keyword>
<sequence length="426" mass="48939">MPRYLEKRRRRWYAKLDIPRQLRPAFGGRPRFIESLQTESLTEAERRCPILIAKWKAEIEVARTGDTAPLQHLREKAKGWRDLLDDASNDDWPKYEMILQDEAEQVERQHDGAGLALYKVATRQWVETSEKIEEWLATLDNEPKSIDMKRSDLKRLCARFKTTRRVSKKAVQRWALHLQHEDGLKPQTVRRIMSACRGYWSYLQRLDVVADDVDPFHAVVPAKKKLSKRDVANKRRAFQPSDVVGLLRQAANKGDRDLVRLIWLGMWTGCRIEELCALGVHHVEQDRFWIEDAKSEAGWREVPIHSQLRETMAHLRDNSTDGYVLSGLTRNKYADRSNAVGKRFGRLKASLGYGPTQVFHSIRMTVTTQLDAAGVPEAVSARIVGHDIPTLTYGLYSAGAPFDVKLNALEALSYPTQDFDTKVMHD</sequence>
<evidence type="ECO:0000259" key="6">
    <source>
        <dbReference type="PROSITE" id="PS51900"/>
    </source>
</evidence>
<dbReference type="PANTHER" id="PTHR30349:SF41">
    <property type="entry name" value="INTEGRASE_RECOMBINASE PROTEIN MJ0367-RELATED"/>
    <property type="match status" value="1"/>
</dbReference>
<evidence type="ECO:0000256" key="2">
    <source>
        <dbReference type="ARBA" id="ARBA00022908"/>
    </source>
</evidence>
<dbReference type="OrthoDB" id="7222937at2"/>
<dbReference type="GO" id="GO:0006310">
    <property type="term" value="P:DNA recombination"/>
    <property type="evidence" value="ECO:0007669"/>
    <property type="project" value="UniProtKB-KW"/>
</dbReference>
<evidence type="ECO:0000256" key="3">
    <source>
        <dbReference type="ARBA" id="ARBA00023125"/>
    </source>
</evidence>
<name>A0A1X6YB96_9RHOB</name>
<dbReference type="Gene3D" id="1.10.443.10">
    <property type="entry name" value="Intergrase catalytic core"/>
    <property type="match status" value="1"/>
</dbReference>
<dbReference type="InterPro" id="IPR010998">
    <property type="entry name" value="Integrase_recombinase_N"/>
</dbReference>
<dbReference type="GO" id="GO:0015074">
    <property type="term" value="P:DNA integration"/>
    <property type="evidence" value="ECO:0007669"/>
    <property type="project" value="UniProtKB-KW"/>
</dbReference>
<proteinExistence type="inferred from homology"/>
<dbReference type="SUPFAM" id="SSF56349">
    <property type="entry name" value="DNA breaking-rejoining enzymes"/>
    <property type="match status" value="1"/>
</dbReference>
<dbReference type="Gene3D" id="1.10.150.130">
    <property type="match status" value="1"/>
</dbReference>
<organism evidence="7 8">
    <name type="scientific">Roseovarius halotolerans</name>
    <dbReference type="NCBI Taxonomy" id="505353"/>
    <lineage>
        <taxon>Bacteria</taxon>
        <taxon>Pseudomonadati</taxon>
        <taxon>Pseudomonadota</taxon>
        <taxon>Alphaproteobacteria</taxon>
        <taxon>Rhodobacterales</taxon>
        <taxon>Roseobacteraceae</taxon>
        <taxon>Roseovarius</taxon>
    </lineage>
</organism>
<dbReference type="GO" id="GO:0003677">
    <property type="term" value="F:DNA binding"/>
    <property type="evidence" value="ECO:0007669"/>
    <property type="project" value="UniProtKB-UniRule"/>
</dbReference>
<feature type="domain" description="Core-binding (CB)" evidence="6">
    <location>
        <begin position="126"/>
        <end position="204"/>
    </location>
</feature>
<dbReference type="Pfam" id="PF20172">
    <property type="entry name" value="DUF6538"/>
    <property type="match status" value="1"/>
</dbReference>
<evidence type="ECO:0000313" key="7">
    <source>
        <dbReference type="EMBL" id="SLN16444.1"/>
    </source>
</evidence>
<dbReference type="PANTHER" id="PTHR30349">
    <property type="entry name" value="PHAGE INTEGRASE-RELATED"/>
    <property type="match status" value="1"/>
</dbReference>
<reference evidence="7 8" key="1">
    <citation type="submission" date="2017-03" db="EMBL/GenBank/DDBJ databases">
        <authorList>
            <person name="Afonso C.L."/>
            <person name="Miller P.J."/>
            <person name="Scott M.A."/>
            <person name="Spackman E."/>
            <person name="Goraichik I."/>
            <person name="Dimitrov K.M."/>
            <person name="Suarez D.L."/>
            <person name="Swayne D.E."/>
        </authorList>
    </citation>
    <scope>NUCLEOTIDE SEQUENCE [LARGE SCALE GENOMIC DNA]</scope>
    <source>
        <strain evidence="7 8">CECT 8110</strain>
    </source>
</reference>
<evidence type="ECO:0000256" key="4">
    <source>
        <dbReference type="ARBA" id="ARBA00023172"/>
    </source>
</evidence>
<dbReference type="InterPro" id="IPR013762">
    <property type="entry name" value="Integrase-like_cat_sf"/>
</dbReference>
<comment type="similarity">
    <text evidence="1">Belongs to the 'phage' integrase family.</text>
</comment>
<accession>A0A1X6YB96</accession>
<gene>
    <name evidence="7" type="ORF">ROH8110_00426</name>
</gene>
<protein>
    <submittedName>
        <fullName evidence="7">Site-specific tyrosine recombinase XerD</fullName>
    </submittedName>
</protein>
<keyword evidence="2" id="KW-0229">DNA integration</keyword>
<evidence type="ECO:0000256" key="1">
    <source>
        <dbReference type="ARBA" id="ARBA00008857"/>
    </source>
</evidence>
<evidence type="ECO:0000256" key="5">
    <source>
        <dbReference type="PROSITE-ProRule" id="PRU01248"/>
    </source>
</evidence>
<dbReference type="EMBL" id="FWFU01000001">
    <property type="protein sequence ID" value="SLN16444.1"/>
    <property type="molecule type" value="Genomic_DNA"/>
</dbReference>
<dbReference type="InterPro" id="IPR044068">
    <property type="entry name" value="CB"/>
</dbReference>
<dbReference type="InterPro" id="IPR046668">
    <property type="entry name" value="DUF6538"/>
</dbReference>
<dbReference type="InterPro" id="IPR011010">
    <property type="entry name" value="DNA_brk_join_enz"/>
</dbReference>
<dbReference type="AlphaFoldDB" id="A0A1X6YB96"/>
<dbReference type="Proteomes" id="UP000193207">
    <property type="component" value="Unassembled WGS sequence"/>
</dbReference>
<keyword evidence="3 5" id="KW-0238">DNA-binding</keyword>
<dbReference type="InterPro" id="IPR002104">
    <property type="entry name" value="Integrase_catalytic"/>
</dbReference>
<dbReference type="RefSeq" id="WP_139837375.1">
    <property type="nucleotide sequence ID" value="NZ_FWFU01000001.1"/>
</dbReference>
<dbReference type="PROSITE" id="PS51900">
    <property type="entry name" value="CB"/>
    <property type="match status" value="1"/>
</dbReference>
<dbReference type="InterPro" id="IPR050090">
    <property type="entry name" value="Tyrosine_recombinase_XerCD"/>
</dbReference>
<dbReference type="Pfam" id="PF00589">
    <property type="entry name" value="Phage_integrase"/>
    <property type="match status" value="1"/>
</dbReference>
<keyword evidence="4" id="KW-0233">DNA recombination</keyword>
<evidence type="ECO:0000313" key="8">
    <source>
        <dbReference type="Proteomes" id="UP000193207"/>
    </source>
</evidence>